<keyword evidence="2" id="KW-1185">Reference proteome</keyword>
<accession>A0ABQ3DSR5</accession>
<proteinExistence type="predicted"/>
<dbReference type="Proteomes" id="UP000599437">
    <property type="component" value="Unassembled WGS sequence"/>
</dbReference>
<evidence type="ECO:0008006" key="3">
    <source>
        <dbReference type="Google" id="ProtNLM"/>
    </source>
</evidence>
<comment type="caution">
    <text evidence="1">The sequence shown here is derived from an EMBL/GenBank/DDBJ whole genome shotgun (WGS) entry which is preliminary data.</text>
</comment>
<evidence type="ECO:0000313" key="1">
    <source>
        <dbReference type="EMBL" id="GHB13206.1"/>
    </source>
</evidence>
<gene>
    <name evidence="1" type="ORF">GCM10010346_40910</name>
</gene>
<dbReference type="SUPFAM" id="SSF54427">
    <property type="entry name" value="NTF2-like"/>
    <property type="match status" value="1"/>
</dbReference>
<reference evidence="2" key="1">
    <citation type="journal article" date="2019" name="Int. J. Syst. Evol. Microbiol.">
        <title>The Global Catalogue of Microorganisms (GCM) 10K type strain sequencing project: providing services to taxonomists for standard genome sequencing and annotation.</title>
        <authorList>
            <consortium name="The Broad Institute Genomics Platform"/>
            <consortium name="The Broad Institute Genome Sequencing Center for Infectious Disease"/>
            <person name="Wu L."/>
            <person name="Ma J."/>
        </authorList>
    </citation>
    <scope>NUCLEOTIDE SEQUENCE [LARGE SCALE GENOMIC DNA]</scope>
    <source>
        <strain evidence="2">JCM 4737</strain>
    </source>
</reference>
<organism evidence="1 2">
    <name type="scientific">Streptomyces chryseus</name>
    <dbReference type="NCBI Taxonomy" id="68186"/>
    <lineage>
        <taxon>Bacteria</taxon>
        <taxon>Bacillati</taxon>
        <taxon>Actinomycetota</taxon>
        <taxon>Actinomycetes</taxon>
        <taxon>Kitasatosporales</taxon>
        <taxon>Streptomycetaceae</taxon>
        <taxon>Streptomyces</taxon>
    </lineage>
</organism>
<dbReference type="Pfam" id="PF07366">
    <property type="entry name" value="SnoaL"/>
    <property type="match status" value="1"/>
</dbReference>
<protein>
    <recommendedName>
        <fullName evidence="3">SnoaL-like domain-containing protein</fullName>
    </recommendedName>
</protein>
<dbReference type="EMBL" id="BMVO01000013">
    <property type="protein sequence ID" value="GHB13206.1"/>
    <property type="molecule type" value="Genomic_DNA"/>
</dbReference>
<dbReference type="InterPro" id="IPR032710">
    <property type="entry name" value="NTF2-like_dom_sf"/>
</dbReference>
<evidence type="ECO:0000313" key="2">
    <source>
        <dbReference type="Proteomes" id="UP000599437"/>
    </source>
</evidence>
<name>A0ABQ3DSR5_9ACTN</name>
<dbReference type="InterPro" id="IPR009959">
    <property type="entry name" value="Cyclase_SnoaL-like"/>
</dbReference>
<dbReference type="RefSeq" id="WP_138897980.1">
    <property type="nucleotide sequence ID" value="NZ_BMVO01000013.1"/>
</dbReference>
<dbReference type="Gene3D" id="3.10.450.50">
    <property type="match status" value="1"/>
</dbReference>
<sequence length="143" mass="16666">MNHTADEVRRIVHDYAQRVWNDHDTSAVAEYAPDVTEFGGDENVTHATRVELVERVADVLTRIPDHHLTVGQVIVQGEQVVWEWRLTGTFHDDRGSFPVDAKGFTYWRVRDGRIVFRDGVMDLMAWVWQIKVTNRRIRLLMPV</sequence>